<dbReference type="Proteomes" id="UP000283587">
    <property type="component" value="Unassembled WGS sequence"/>
</dbReference>
<accession>A0A418ZRS0</accession>
<gene>
    <name evidence="1" type="ORF">D3P05_23565</name>
</gene>
<evidence type="ECO:0000313" key="1">
    <source>
        <dbReference type="EMBL" id="RJK98847.1"/>
    </source>
</evidence>
<dbReference type="EMBL" id="QZEW01000200">
    <property type="protein sequence ID" value="RJK98847.1"/>
    <property type="molecule type" value="Genomic_DNA"/>
</dbReference>
<dbReference type="GO" id="GO:0016740">
    <property type="term" value="F:transferase activity"/>
    <property type="evidence" value="ECO:0007669"/>
    <property type="project" value="UniProtKB-KW"/>
</dbReference>
<name>A0A418ZRS0_9RHOB</name>
<sequence>MIDAALREAFQATWPAAEYADAGGFRVGCGLG</sequence>
<protein>
    <submittedName>
        <fullName evidence="1">GNAT family N-acetyltransferase</fullName>
    </submittedName>
</protein>
<proteinExistence type="predicted"/>
<feature type="non-terminal residue" evidence="1">
    <location>
        <position position="32"/>
    </location>
</feature>
<reference evidence="2" key="1">
    <citation type="submission" date="2018-09" db="EMBL/GenBank/DDBJ databases">
        <title>Paracoccus onubensis nov. sp. a moderate halophilic bacterium isolated from Gruta de las Maravillas (Aracena, Spain).</title>
        <authorList>
            <person name="Jurado V."/>
            <person name="Gutierrez-Patricio S."/>
            <person name="Gonzalez-Pimentel J.L."/>
            <person name="Miller A.Z."/>
            <person name="Laiz L."/>
            <person name="Saiz-Jimenez C."/>
        </authorList>
    </citation>
    <scope>NUCLEOTIDE SEQUENCE [LARGE SCALE GENOMIC DNA]</scope>
    <source>
        <strain evidence="2">DSM 26381</strain>
    </source>
</reference>
<organism evidence="1 2">
    <name type="scientific">Paracoccus siganidrum</name>
    <dbReference type="NCBI Taxonomy" id="1276757"/>
    <lineage>
        <taxon>Bacteria</taxon>
        <taxon>Pseudomonadati</taxon>
        <taxon>Pseudomonadota</taxon>
        <taxon>Alphaproteobacteria</taxon>
        <taxon>Rhodobacterales</taxon>
        <taxon>Paracoccaceae</taxon>
        <taxon>Paracoccus</taxon>
    </lineage>
</organism>
<dbReference type="AlphaFoldDB" id="A0A418ZRS0"/>
<comment type="caution">
    <text evidence="1">The sequence shown here is derived from an EMBL/GenBank/DDBJ whole genome shotgun (WGS) entry which is preliminary data.</text>
</comment>
<evidence type="ECO:0000313" key="2">
    <source>
        <dbReference type="Proteomes" id="UP000283587"/>
    </source>
</evidence>
<keyword evidence="2" id="KW-1185">Reference proteome</keyword>
<keyword evidence="1" id="KW-0808">Transferase</keyword>